<dbReference type="GO" id="GO:0005739">
    <property type="term" value="C:mitochondrion"/>
    <property type="evidence" value="ECO:0007669"/>
    <property type="project" value="TreeGrafter"/>
</dbReference>
<dbReference type="GO" id="GO:0046654">
    <property type="term" value="P:tetrahydrofolate biosynthetic process"/>
    <property type="evidence" value="ECO:0007669"/>
    <property type="project" value="InterPro"/>
</dbReference>
<gene>
    <name evidence="9" type="ORF">OEA41_008256</name>
</gene>
<dbReference type="CDD" id="cd00209">
    <property type="entry name" value="DHFR"/>
    <property type="match status" value="1"/>
</dbReference>
<dbReference type="GO" id="GO:0046655">
    <property type="term" value="P:folic acid metabolic process"/>
    <property type="evidence" value="ECO:0007669"/>
    <property type="project" value="TreeGrafter"/>
</dbReference>
<protein>
    <recommendedName>
        <fullName evidence="3">Dihydrofolate reductase</fullName>
        <ecNumber evidence="2">1.5.1.3</ecNumber>
    </recommendedName>
</protein>
<keyword evidence="5" id="KW-0521">NADP</keyword>
<keyword evidence="4" id="KW-0554">One-carbon metabolism</keyword>
<evidence type="ECO:0000256" key="2">
    <source>
        <dbReference type="ARBA" id="ARBA00012856"/>
    </source>
</evidence>
<dbReference type="GO" id="GO:0050661">
    <property type="term" value="F:NADP binding"/>
    <property type="evidence" value="ECO:0007669"/>
    <property type="project" value="InterPro"/>
</dbReference>
<dbReference type="Proteomes" id="UP001276659">
    <property type="component" value="Unassembled WGS sequence"/>
</dbReference>
<evidence type="ECO:0000256" key="1">
    <source>
        <dbReference type="ARBA" id="ARBA00004903"/>
    </source>
</evidence>
<dbReference type="PANTHER" id="PTHR48069:SF3">
    <property type="entry name" value="DIHYDROFOLATE REDUCTASE"/>
    <property type="match status" value="1"/>
</dbReference>
<evidence type="ECO:0000256" key="3">
    <source>
        <dbReference type="ARBA" id="ARBA00018886"/>
    </source>
</evidence>
<comment type="caution">
    <text evidence="9">The sequence shown here is derived from an EMBL/GenBank/DDBJ whole genome shotgun (WGS) entry which is preliminary data.</text>
</comment>
<dbReference type="Pfam" id="PF00186">
    <property type="entry name" value="DHFR_1"/>
    <property type="match status" value="1"/>
</dbReference>
<comment type="similarity">
    <text evidence="7">Belongs to the dihydrofolate reductase family.</text>
</comment>
<evidence type="ECO:0000256" key="4">
    <source>
        <dbReference type="ARBA" id="ARBA00022563"/>
    </source>
</evidence>
<evidence type="ECO:0000256" key="7">
    <source>
        <dbReference type="RuleBase" id="RU004474"/>
    </source>
</evidence>
<evidence type="ECO:0000313" key="9">
    <source>
        <dbReference type="EMBL" id="KAK3176930.1"/>
    </source>
</evidence>
<evidence type="ECO:0000256" key="5">
    <source>
        <dbReference type="ARBA" id="ARBA00022857"/>
    </source>
</evidence>
<feature type="domain" description="DHFR" evidence="8">
    <location>
        <begin position="12"/>
        <end position="231"/>
    </location>
</feature>
<sequence length="234" mass="25513">MSTTTSMPPLPTLTLIVATTPSLGIGLRGTLPWSPLKADLAFFARVTKRAPPGSTIKTKNAVVMGRKTWESLPPKARPLKGRMNVVVSRNAQTLQLPGNEGSQEPVIAAGSIEEGLRILQDTYPAPEPEEEQEKDKLALGRVFVIGGAEIYKAALEMECCARVLWTRLRGEWECDVHFPKGVLDIEGKEGGGEGEWAERSIGEMEKWVGEDGVGGLKKEGEVEFEVMMLEKEGI</sequence>
<organism evidence="9 10">
    <name type="scientific">Lepraria neglecta</name>
    <dbReference type="NCBI Taxonomy" id="209136"/>
    <lineage>
        <taxon>Eukaryota</taxon>
        <taxon>Fungi</taxon>
        <taxon>Dikarya</taxon>
        <taxon>Ascomycota</taxon>
        <taxon>Pezizomycotina</taxon>
        <taxon>Lecanoromycetes</taxon>
        <taxon>OSLEUM clade</taxon>
        <taxon>Lecanoromycetidae</taxon>
        <taxon>Lecanorales</taxon>
        <taxon>Lecanorineae</taxon>
        <taxon>Stereocaulaceae</taxon>
        <taxon>Lepraria</taxon>
    </lineage>
</organism>
<evidence type="ECO:0000256" key="6">
    <source>
        <dbReference type="ARBA" id="ARBA00023002"/>
    </source>
</evidence>
<dbReference type="AlphaFoldDB" id="A0AAD9ZF24"/>
<evidence type="ECO:0000259" key="8">
    <source>
        <dbReference type="PROSITE" id="PS51330"/>
    </source>
</evidence>
<dbReference type="GO" id="GO:0004146">
    <property type="term" value="F:dihydrofolate reductase activity"/>
    <property type="evidence" value="ECO:0007669"/>
    <property type="project" value="UniProtKB-EC"/>
</dbReference>
<dbReference type="InterPro" id="IPR001796">
    <property type="entry name" value="DHFR_dom"/>
</dbReference>
<dbReference type="GO" id="GO:0006730">
    <property type="term" value="P:one-carbon metabolic process"/>
    <property type="evidence" value="ECO:0007669"/>
    <property type="project" value="UniProtKB-KW"/>
</dbReference>
<dbReference type="InterPro" id="IPR012259">
    <property type="entry name" value="DHFR"/>
</dbReference>
<dbReference type="GO" id="GO:0046452">
    <property type="term" value="P:dihydrofolate metabolic process"/>
    <property type="evidence" value="ECO:0007669"/>
    <property type="project" value="TreeGrafter"/>
</dbReference>
<dbReference type="PANTHER" id="PTHR48069">
    <property type="entry name" value="DIHYDROFOLATE REDUCTASE"/>
    <property type="match status" value="1"/>
</dbReference>
<name>A0AAD9ZF24_9LECA</name>
<dbReference type="PROSITE" id="PS51330">
    <property type="entry name" value="DHFR_2"/>
    <property type="match status" value="1"/>
</dbReference>
<reference evidence="9" key="1">
    <citation type="submission" date="2022-11" db="EMBL/GenBank/DDBJ databases">
        <title>Chromosomal genome sequence assembly and mating type (MAT) locus characterization of the leprose asexual lichenized fungus Lepraria neglecta (Nyl.) Erichsen.</title>
        <authorList>
            <person name="Allen J.L."/>
            <person name="Pfeffer B."/>
        </authorList>
    </citation>
    <scope>NUCLEOTIDE SEQUENCE</scope>
    <source>
        <strain evidence="9">Allen 5258</strain>
    </source>
</reference>
<dbReference type="InterPro" id="IPR017925">
    <property type="entry name" value="DHFR_CS"/>
</dbReference>
<dbReference type="Gene3D" id="3.40.430.10">
    <property type="entry name" value="Dihydrofolate Reductase, subunit A"/>
    <property type="match status" value="1"/>
</dbReference>
<keyword evidence="6" id="KW-0560">Oxidoreductase</keyword>
<dbReference type="InterPro" id="IPR024072">
    <property type="entry name" value="DHFR-like_dom_sf"/>
</dbReference>
<keyword evidence="10" id="KW-1185">Reference proteome</keyword>
<dbReference type="PROSITE" id="PS00075">
    <property type="entry name" value="DHFR_1"/>
    <property type="match status" value="1"/>
</dbReference>
<comment type="pathway">
    <text evidence="1">Cofactor biosynthesis; tetrahydrofolate biosynthesis; 5,6,7,8-tetrahydrofolate from 7,8-dihydrofolate: step 1/1.</text>
</comment>
<evidence type="ECO:0000313" key="10">
    <source>
        <dbReference type="Proteomes" id="UP001276659"/>
    </source>
</evidence>
<proteinExistence type="inferred from homology"/>
<dbReference type="PRINTS" id="PR00070">
    <property type="entry name" value="DHFR"/>
</dbReference>
<accession>A0AAD9ZF24</accession>
<dbReference type="EC" id="1.5.1.3" evidence="2"/>
<dbReference type="SUPFAM" id="SSF53597">
    <property type="entry name" value="Dihydrofolate reductase-like"/>
    <property type="match status" value="1"/>
</dbReference>
<dbReference type="EMBL" id="JASNWA010000004">
    <property type="protein sequence ID" value="KAK3176930.1"/>
    <property type="molecule type" value="Genomic_DNA"/>
</dbReference>